<feature type="transmembrane region" description="Helical" evidence="1">
    <location>
        <begin position="45"/>
        <end position="66"/>
    </location>
</feature>
<keyword evidence="1" id="KW-0812">Transmembrane</keyword>
<name>A0A2S7UUC7_9GAMM</name>
<evidence type="ECO:0000313" key="2">
    <source>
        <dbReference type="EMBL" id="PQJ52880.1"/>
    </source>
</evidence>
<feature type="transmembrane region" description="Helical" evidence="1">
    <location>
        <begin position="6"/>
        <end position="24"/>
    </location>
</feature>
<keyword evidence="1" id="KW-0472">Membrane</keyword>
<comment type="caution">
    <text evidence="2">The sequence shown here is derived from an EMBL/GenBank/DDBJ whole genome shotgun (WGS) entry which is preliminary data.</text>
</comment>
<dbReference type="Pfam" id="PF11137">
    <property type="entry name" value="DUF2909"/>
    <property type="match status" value="1"/>
</dbReference>
<organism evidence="2 3">
    <name type="scientific">Psychrosphaera saromensis</name>
    <dbReference type="NCBI Taxonomy" id="716813"/>
    <lineage>
        <taxon>Bacteria</taxon>
        <taxon>Pseudomonadati</taxon>
        <taxon>Pseudomonadota</taxon>
        <taxon>Gammaproteobacteria</taxon>
        <taxon>Alteromonadales</taxon>
        <taxon>Pseudoalteromonadaceae</taxon>
        <taxon>Psychrosphaera</taxon>
    </lineage>
</organism>
<evidence type="ECO:0000256" key="1">
    <source>
        <dbReference type="SAM" id="Phobius"/>
    </source>
</evidence>
<dbReference type="OrthoDB" id="5706633at2"/>
<dbReference type="AlphaFoldDB" id="A0A2S7UUC7"/>
<reference evidence="2 3" key="1">
    <citation type="submission" date="2016-12" db="EMBL/GenBank/DDBJ databases">
        <title>Diversity of luminous bacteria.</title>
        <authorList>
            <person name="Yoshizawa S."/>
            <person name="Kogure K."/>
        </authorList>
    </citation>
    <scope>NUCLEOTIDE SEQUENCE [LARGE SCALE GENOMIC DNA]</scope>
    <source>
        <strain evidence="2 3">SA4-48</strain>
    </source>
</reference>
<evidence type="ECO:0008006" key="4">
    <source>
        <dbReference type="Google" id="ProtNLM"/>
    </source>
</evidence>
<sequence length="71" mass="8119">MVFIVKIAIGLILISIIFNLFKAMTSMLKQHPEQKPMSYFIGKRLIYTVLLISILLICLFTGVIQLNPRPI</sequence>
<accession>A0A2S7UUC7</accession>
<dbReference type="InterPro" id="IPR021313">
    <property type="entry name" value="DUF2909"/>
</dbReference>
<dbReference type="EMBL" id="MSCH01000003">
    <property type="protein sequence ID" value="PQJ52880.1"/>
    <property type="molecule type" value="Genomic_DNA"/>
</dbReference>
<proteinExistence type="predicted"/>
<gene>
    <name evidence="2" type="ORF">BTO11_03900</name>
</gene>
<keyword evidence="3" id="KW-1185">Reference proteome</keyword>
<dbReference type="Proteomes" id="UP000239007">
    <property type="component" value="Unassembled WGS sequence"/>
</dbReference>
<keyword evidence="1" id="KW-1133">Transmembrane helix</keyword>
<protein>
    <recommendedName>
        <fullName evidence="4">DUF2909 domain-containing protein</fullName>
    </recommendedName>
</protein>
<dbReference type="RefSeq" id="WP_105051353.1">
    <property type="nucleotide sequence ID" value="NZ_BMYG01000010.1"/>
</dbReference>
<evidence type="ECO:0000313" key="3">
    <source>
        <dbReference type="Proteomes" id="UP000239007"/>
    </source>
</evidence>